<dbReference type="PANTHER" id="PTHR46361">
    <property type="entry name" value="ELECTRON CARRIER/ PROTEIN DISULFIDE OXIDOREDUCTASE"/>
    <property type="match status" value="1"/>
</dbReference>
<dbReference type="PANTHER" id="PTHR46361:SF3">
    <property type="entry name" value="ELECTRON CARRIER_ PROTEIN DISULFIDE OXIDOREDUCTASE"/>
    <property type="match status" value="1"/>
</dbReference>
<dbReference type="InterPro" id="IPR006869">
    <property type="entry name" value="DUF547"/>
</dbReference>
<dbReference type="Proteomes" id="UP001290861">
    <property type="component" value="Unassembled WGS sequence"/>
</dbReference>
<gene>
    <name evidence="2" type="ORF">P9H32_06210</name>
</gene>
<comment type="caution">
    <text evidence="2">The sequence shown here is derived from an EMBL/GenBank/DDBJ whole genome shotgun (WGS) entry which is preliminary data.</text>
</comment>
<organism evidence="2 3">
    <name type="scientific">Pontiella agarivorans</name>
    <dbReference type="NCBI Taxonomy" id="3038953"/>
    <lineage>
        <taxon>Bacteria</taxon>
        <taxon>Pseudomonadati</taxon>
        <taxon>Kiritimatiellota</taxon>
        <taxon>Kiritimatiellia</taxon>
        <taxon>Kiritimatiellales</taxon>
        <taxon>Pontiellaceae</taxon>
        <taxon>Pontiella</taxon>
    </lineage>
</organism>
<dbReference type="Pfam" id="PF04784">
    <property type="entry name" value="DUF547"/>
    <property type="match status" value="1"/>
</dbReference>
<sequence>MKRGFIFILLAVWVGALPAQELNAVLRRHVVNGRIDYAALKADPAPLKRYLESAGAVSESEFRSWGEKRQLAFLINLYNAATLQLIVDHYPVKSIKDIGNWFKGPWDQPVVPRFGKILTLNQLEHEIIRPQYPDPRIHMALVCAAKGCPVLRAEAYTAERLDEQLDDQSRAYLATPAGLVVDREKGTSSISSIFKWYSDDFASVPAFVETYSGQTIQGLKIRYLDYDWSLNEKRE</sequence>
<dbReference type="EMBL" id="JARVCO010000007">
    <property type="protein sequence ID" value="MDZ8118219.1"/>
    <property type="molecule type" value="Genomic_DNA"/>
</dbReference>
<protein>
    <submittedName>
        <fullName evidence="2">DUF547 domain-containing protein</fullName>
    </submittedName>
</protein>
<accession>A0ABU5MVG2</accession>
<evidence type="ECO:0000259" key="1">
    <source>
        <dbReference type="Pfam" id="PF04784"/>
    </source>
</evidence>
<dbReference type="RefSeq" id="WP_322608017.1">
    <property type="nucleotide sequence ID" value="NZ_JARVCO010000007.1"/>
</dbReference>
<feature type="domain" description="DUF547" evidence="1">
    <location>
        <begin position="63"/>
        <end position="173"/>
    </location>
</feature>
<evidence type="ECO:0000313" key="2">
    <source>
        <dbReference type="EMBL" id="MDZ8118219.1"/>
    </source>
</evidence>
<proteinExistence type="predicted"/>
<name>A0ABU5MVG2_9BACT</name>
<evidence type="ECO:0000313" key="3">
    <source>
        <dbReference type="Proteomes" id="UP001290861"/>
    </source>
</evidence>
<reference evidence="2 3" key="1">
    <citation type="journal article" date="2024" name="Appl. Environ. Microbiol.">
        <title>Pontiella agarivorans sp. nov., a novel marine anaerobic bacterium capable of degrading macroalgal polysaccharides and fixing nitrogen.</title>
        <authorList>
            <person name="Liu N."/>
            <person name="Kivenson V."/>
            <person name="Peng X."/>
            <person name="Cui Z."/>
            <person name="Lankiewicz T.S."/>
            <person name="Gosselin K.M."/>
            <person name="English C.J."/>
            <person name="Blair E.M."/>
            <person name="O'Malley M.A."/>
            <person name="Valentine D.L."/>
        </authorList>
    </citation>
    <scope>NUCLEOTIDE SEQUENCE [LARGE SCALE GENOMIC DNA]</scope>
    <source>
        <strain evidence="2 3">NLcol2</strain>
    </source>
</reference>
<keyword evidence="3" id="KW-1185">Reference proteome</keyword>